<dbReference type="InterPro" id="IPR019251">
    <property type="entry name" value="DUF2231_TM"/>
</dbReference>
<evidence type="ECO:0000259" key="2">
    <source>
        <dbReference type="Pfam" id="PF09990"/>
    </source>
</evidence>
<organism evidence="3 4">
    <name type="scientific">Sphingomonas crocodyli</name>
    <dbReference type="NCBI Taxonomy" id="1979270"/>
    <lineage>
        <taxon>Bacteria</taxon>
        <taxon>Pseudomonadati</taxon>
        <taxon>Pseudomonadota</taxon>
        <taxon>Alphaproteobacteria</taxon>
        <taxon>Sphingomonadales</taxon>
        <taxon>Sphingomonadaceae</taxon>
        <taxon>Sphingomonas</taxon>
    </lineage>
</organism>
<dbReference type="Proteomes" id="UP000282971">
    <property type="component" value="Unassembled WGS sequence"/>
</dbReference>
<feature type="transmembrane region" description="Helical" evidence="1">
    <location>
        <begin position="114"/>
        <end position="134"/>
    </location>
</feature>
<gene>
    <name evidence="3" type="ORF">EOD43_03605</name>
</gene>
<feature type="domain" description="DUF2231" evidence="2">
    <location>
        <begin position="13"/>
        <end position="133"/>
    </location>
</feature>
<comment type="caution">
    <text evidence="3">The sequence shown here is derived from an EMBL/GenBank/DDBJ whole genome shotgun (WGS) entry which is preliminary data.</text>
</comment>
<evidence type="ECO:0000313" key="4">
    <source>
        <dbReference type="Proteomes" id="UP000282971"/>
    </source>
</evidence>
<dbReference type="RefSeq" id="WP_127744606.1">
    <property type="nucleotide sequence ID" value="NZ_SACN01000001.1"/>
</dbReference>
<protein>
    <recommendedName>
        <fullName evidence="2">DUF2231 domain-containing protein</fullName>
    </recommendedName>
</protein>
<sequence length="141" mass="15148">MLATPPAARPPLHPLHALLLAFPIALFTGALLADIAYLQSAEIQWTNFAAWLNAGALLMGGFVLLWALIEAFRLRRDRVRGRAGLYALLLAVMWIAGLINAFQHSHDGWSSVGTTGLLLSIVSAALAIAAGWIAHSGWRSL</sequence>
<feature type="transmembrane region" description="Helical" evidence="1">
    <location>
        <begin position="48"/>
        <end position="71"/>
    </location>
</feature>
<name>A0A437MBL2_9SPHN</name>
<keyword evidence="1" id="KW-0472">Membrane</keyword>
<keyword evidence="1" id="KW-1133">Transmembrane helix</keyword>
<dbReference type="OrthoDB" id="2873672at2"/>
<keyword evidence="4" id="KW-1185">Reference proteome</keyword>
<evidence type="ECO:0000256" key="1">
    <source>
        <dbReference type="SAM" id="Phobius"/>
    </source>
</evidence>
<dbReference type="AlphaFoldDB" id="A0A437MBL2"/>
<keyword evidence="1" id="KW-0812">Transmembrane</keyword>
<dbReference type="Pfam" id="PF09990">
    <property type="entry name" value="DUF2231"/>
    <property type="match status" value="1"/>
</dbReference>
<reference evidence="3 4" key="1">
    <citation type="submission" date="2019-01" db="EMBL/GenBank/DDBJ databases">
        <authorList>
            <person name="Chen W.-M."/>
        </authorList>
    </citation>
    <scope>NUCLEOTIDE SEQUENCE [LARGE SCALE GENOMIC DNA]</scope>
    <source>
        <strain evidence="3 4">CCP-7</strain>
    </source>
</reference>
<accession>A0A437MBL2</accession>
<dbReference type="EMBL" id="SACN01000001">
    <property type="protein sequence ID" value="RVT95034.1"/>
    <property type="molecule type" value="Genomic_DNA"/>
</dbReference>
<proteinExistence type="predicted"/>
<evidence type="ECO:0000313" key="3">
    <source>
        <dbReference type="EMBL" id="RVT95034.1"/>
    </source>
</evidence>
<feature type="transmembrane region" description="Helical" evidence="1">
    <location>
        <begin position="83"/>
        <end position="102"/>
    </location>
</feature>